<dbReference type="CDD" id="cd16377">
    <property type="entry name" value="23S_rRNA_IVP_like"/>
    <property type="match status" value="1"/>
</dbReference>
<dbReference type="Gene3D" id="1.20.1440.60">
    <property type="entry name" value="23S rRNA-intervening sequence"/>
    <property type="match status" value="1"/>
</dbReference>
<dbReference type="NCBIfam" id="TIGR02436">
    <property type="entry name" value="four helix bundle protein"/>
    <property type="match status" value="1"/>
</dbReference>
<dbReference type="Proteomes" id="UP000627292">
    <property type="component" value="Unassembled WGS sequence"/>
</dbReference>
<evidence type="ECO:0008006" key="3">
    <source>
        <dbReference type="Google" id="ProtNLM"/>
    </source>
</evidence>
<comment type="caution">
    <text evidence="1">The sequence shown here is derived from an EMBL/GenBank/DDBJ whole genome shotgun (WGS) entry which is preliminary data.</text>
</comment>
<organism evidence="1 2">
    <name type="scientific">Filimonas zeae</name>
    <dbReference type="NCBI Taxonomy" id="1737353"/>
    <lineage>
        <taxon>Bacteria</taxon>
        <taxon>Pseudomonadati</taxon>
        <taxon>Bacteroidota</taxon>
        <taxon>Chitinophagia</taxon>
        <taxon>Chitinophagales</taxon>
        <taxon>Chitinophagaceae</taxon>
        <taxon>Filimonas</taxon>
    </lineage>
</organism>
<proteinExistence type="predicted"/>
<dbReference type="Pfam" id="PF05635">
    <property type="entry name" value="23S_rRNA_IVP"/>
    <property type="match status" value="1"/>
</dbReference>
<dbReference type="SUPFAM" id="SSF158446">
    <property type="entry name" value="IVS-encoded protein-like"/>
    <property type="match status" value="1"/>
</dbReference>
<dbReference type="InterPro" id="IPR012657">
    <property type="entry name" value="23S_rRNA-intervening_sequence"/>
</dbReference>
<reference evidence="1" key="1">
    <citation type="journal article" date="2014" name="Int. J. Syst. Evol. Microbiol.">
        <title>Complete genome sequence of Corynebacterium casei LMG S-19264T (=DSM 44701T), isolated from a smear-ripened cheese.</title>
        <authorList>
            <consortium name="US DOE Joint Genome Institute (JGI-PGF)"/>
            <person name="Walter F."/>
            <person name="Albersmeier A."/>
            <person name="Kalinowski J."/>
            <person name="Ruckert C."/>
        </authorList>
    </citation>
    <scope>NUCLEOTIDE SEQUENCE</scope>
    <source>
        <strain evidence="1">CGMCC 1.15290</strain>
    </source>
</reference>
<dbReference type="PANTHER" id="PTHR38471:SF2">
    <property type="entry name" value="FOUR HELIX BUNDLE PROTEIN"/>
    <property type="match status" value="1"/>
</dbReference>
<dbReference type="AlphaFoldDB" id="A0A917IWH1"/>
<dbReference type="InterPro" id="IPR036583">
    <property type="entry name" value="23S_rRNA_IVS_sf"/>
</dbReference>
<reference evidence="1" key="2">
    <citation type="submission" date="2020-09" db="EMBL/GenBank/DDBJ databases">
        <authorList>
            <person name="Sun Q."/>
            <person name="Zhou Y."/>
        </authorList>
    </citation>
    <scope>NUCLEOTIDE SEQUENCE</scope>
    <source>
        <strain evidence="1">CGMCC 1.15290</strain>
    </source>
</reference>
<name>A0A917IWH1_9BACT</name>
<dbReference type="PANTHER" id="PTHR38471">
    <property type="entry name" value="FOUR HELIX BUNDLE PROTEIN"/>
    <property type="match status" value="1"/>
</dbReference>
<evidence type="ECO:0000313" key="1">
    <source>
        <dbReference type="EMBL" id="GGH64764.1"/>
    </source>
</evidence>
<keyword evidence="2" id="KW-1185">Reference proteome</keyword>
<protein>
    <recommendedName>
        <fullName evidence="3">Four helix bundle protein</fullName>
    </recommendedName>
</protein>
<evidence type="ECO:0000313" key="2">
    <source>
        <dbReference type="Proteomes" id="UP000627292"/>
    </source>
</evidence>
<gene>
    <name evidence="1" type="ORF">GCM10011379_17170</name>
</gene>
<dbReference type="EMBL" id="BMIB01000002">
    <property type="protein sequence ID" value="GGH64764.1"/>
    <property type="molecule type" value="Genomic_DNA"/>
</dbReference>
<dbReference type="RefSeq" id="WP_188951620.1">
    <property type="nucleotide sequence ID" value="NZ_BMIB01000002.1"/>
</dbReference>
<sequence length="130" mass="15446">MGNHKDLIVYKKAFELAMKIFEMSKLFPKEERYSLTDQVRRSSRSVCVNLAEGYGKRDYPAHFKAKITDADMENTETQTWIEFAFHCLYISETDYKYCTEQSTEIGKLLYHMKMHPQKYNFKFPTTNSQL</sequence>
<accession>A0A917IWH1</accession>